<dbReference type="EMBL" id="MTKO01000131">
    <property type="protein sequence ID" value="RWX43079.1"/>
    <property type="molecule type" value="Genomic_DNA"/>
</dbReference>
<reference evidence="2 3" key="1">
    <citation type="submission" date="2017-01" db="EMBL/GenBank/DDBJ databases">
        <title>The cable genome- insights into the physiology and evolution of filamentous bacteria capable of sulfide oxidation via long distance electron transfer.</title>
        <authorList>
            <person name="Schreiber L."/>
            <person name="Bjerg J.T."/>
            <person name="Boggild A."/>
            <person name="Van De Vossenberg J."/>
            <person name="Meysman F."/>
            <person name="Nielsen L.P."/>
            <person name="Schramm A."/>
            <person name="Kjeldsen K.U."/>
        </authorList>
    </citation>
    <scope>NUCLEOTIDE SEQUENCE [LARGE SCALE GENOMIC DNA]</scope>
    <source>
        <strain evidence="2">MCF</strain>
    </source>
</reference>
<dbReference type="SUPFAM" id="SSF51395">
    <property type="entry name" value="FMN-linked oxidoreductases"/>
    <property type="match status" value="1"/>
</dbReference>
<evidence type="ECO:0000259" key="1">
    <source>
        <dbReference type="Pfam" id="PF01207"/>
    </source>
</evidence>
<feature type="domain" description="DUS-like FMN-binding" evidence="1">
    <location>
        <begin position="8"/>
        <end position="191"/>
    </location>
</feature>
<dbReference type="PANTHER" id="PTHR45846">
    <property type="entry name" value="TRNA-DIHYDROURIDINE(47) SYNTHASE [NAD(P)(+)]-LIKE"/>
    <property type="match status" value="1"/>
</dbReference>
<dbReference type="PANTHER" id="PTHR45846:SF1">
    <property type="entry name" value="TRNA-DIHYDROURIDINE(47) SYNTHASE [NAD(P)(+)]-LIKE"/>
    <property type="match status" value="1"/>
</dbReference>
<dbReference type="Gene3D" id="1.10.1200.80">
    <property type="entry name" value="Putative flavin oxidoreducatase, domain 2"/>
    <property type="match status" value="1"/>
</dbReference>
<dbReference type="InterPro" id="IPR024036">
    <property type="entry name" value="tRNA-dHydroUridine_Synthase_C"/>
</dbReference>
<dbReference type="CDD" id="cd02801">
    <property type="entry name" value="DUS_like_FMN"/>
    <property type="match status" value="1"/>
</dbReference>
<dbReference type="InterPro" id="IPR035587">
    <property type="entry name" value="DUS-like_FMN-bd"/>
</dbReference>
<dbReference type="AlphaFoldDB" id="A0A444IQF4"/>
<keyword evidence="3" id="KW-1185">Reference proteome</keyword>
<protein>
    <submittedName>
        <fullName evidence="2">Dihydrouridine synthase (Dus)</fullName>
    </submittedName>
</protein>
<organism evidence="2 3">
    <name type="scientific">Candidatus Electrothrix aarhusensis</name>
    <dbReference type="NCBI Taxonomy" id="1859131"/>
    <lineage>
        <taxon>Bacteria</taxon>
        <taxon>Pseudomonadati</taxon>
        <taxon>Thermodesulfobacteriota</taxon>
        <taxon>Desulfobulbia</taxon>
        <taxon>Desulfobulbales</taxon>
        <taxon>Desulfobulbaceae</taxon>
        <taxon>Candidatus Electrothrix</taxon>
    </lineage>
</organism>
<comment type="caution">
    <text evidence="2">The sequence shown here is derived from an EMBL/GenBank/DDBJ whole genome shotgun (WGS) entry which is preliminary data.</text>
</comment>
<gene>
    <name evidence="2" type="ORF">H206_03173</name>
</gene>
<evidence type="ECO:0000313" key="3">
    <source>
        <dbReference type="Proteomes" id="UP000287853"/>
    </source>
</evidence>
<dbReference type="Pfam" id="PF01207">
    <property type="entry name" value="Dus"/>
    <property type="match status" value="1"/>
</dbReference>
<sequence length="208" mass="22877">MKEENLGTAEEIIRAVVANTPCPVTVKFRSGWNDSKIIAPEFAQMAEAAGAAAVTVHARTWAQQFGGKADRRVIAAVKQAVNIPVIGNGDILRHEDGLEMMAETGCDGVMVGRGALGNPWVFHAKGMPESLADRLPVILRYLELAEEHLDTERLLFRVKNHTCRYFTGLRGAAEIRKKIIDCPSLDEVRETLYTPGLTDIVERDLLSP</sequence>
<dbReference type="Proteomes" id="UP000287853">
    <property type="component" value="Unassembled WGS sequence"/>
</dbReference>
<evidence type="ECO:0000313" key="2">
    <source>
        <dbReference type="EMBL" id="RWX43079.1"/>
    </source>
</evidence>
<name>A0A444IQF4_9BACT</name>
<proteinExistence type="predicted"/>
<accession>A0A444IQF4</accession>
<dbReference type="Gene3D" id="3.20.20.70">
    <property type="entry name" value="Aldolase class I"/>
    <property type="match status" value="1"/>
</dbReference>
<dbReference type="InterPro" id="IPR013785">
    <property type="entry name" value="Aldolase_TIM"/>
</dbReference>
<dbReference type="GO" id="GO:0017150">
    <property type="term" value="F:tRNA dihydrouridine synthase activity"/>
    <property type="evidence" value="ECO:0007669"/>
    <property type="project" value="TreeGrafter"/>
</dbReference>
<dbReference type="GO" id="GO:0003723">
    <property type="term" value="F:RNA binding"/>
    <property type="evidence" value="ECO:0007669"/>
    <property type="project" value="TreeGrafter"/>
</dbReference>